<evidence type="ECO:0000313" key="18">
    <source>
        <dbReference type="Proteomes" id="UP000828390"/>
    </source>
</evidence>
<dbReference type="CDD" id="cd00055">
    <property type="entry name" value="EGF_Lam"/>
    <property type="match status" value="2"/>
</dbReference>
<evidence type="ECO:0008006" key="19">
    <source>
        <dbReference type="Google" id="ProtNLM"/>
    </source>
</evidence>
<dbReference type="InterPro" id="IPR013320">
    <property type="entry name" value="ConA-like_dom_sf"/>
</dbReference>
<feature type="disulfide bond" evidence="10">
    <location>
        <begin position="469"/>
        <end position="478"/>
    </location>
</feature>
<keyword evidence="7 10" id="KW-1015">Disulfide bond</keyword>
<evidence type="ECO:0000256" key="1">
    <source>
        <dbReference type="ARBA" id="ARBA00004302"/>
    </source>
</evidence>
<feature type="disulfide bond" evidence="12">
    <location>
        <begin position="10"/>
        <end position="22"/>
    </location>
</feature>
<dbReference type="CDD" id="cd00110">
    <property type="entry name" value="LamG"/>
    <property type="match status" value="3"/>
</dbReference>
<evidence type="ECO:0000256" key="8">
    <source>
        <dbReference type="ARBA" id="ARBA00023180"/>
    </source>
</evidence>
<reference evidence="17" key="1">
    <citation type="journal article" date="2019" name="bioRxiv">
        <title>The Genome of the Zebra Mussel, Dreissena polymorpha: A Resource for Invasive Species Research.</title>
        <authorList>
            <person name="McCartney M.A."/>
            <person name="Auch B."/>
            <person name="Kono T."/>
            <person name="Mallez S."/>
            <person name="Zhang Y."/>
            <person name="Obille A."/>
            <person name="Becker A."/>
            <person name="Abrahante J.E."/>
            <person name="Garbe J."/>
            <person name="Badalamenti J.P."/>
            <person name="Herman A."/>
            <person name="Mangelson H."/>
            <person name="Liachko I."/>
            <person name="Sullivan S."/>
            <person name="Sone E.D."/>
            <person name="Koren S."/>
            <person name="Silverstein K.A.T."/>
            <person name="Beckman K.B."/>
            <person name="Gohl D.M."/>
        </authorList>
    </citation>
    <scope>NUCLEOTIDE SEQUENCE</scope>
    <source>
        <strain evidence="17">Duluth1</strain>
        <tissue evidence="17">Whole animal</tissue>
    </source>
</reference>
<dbReference type="PROSITE" id="PS50025">
    <property type="entry name" value="LAM_G_DOMAIN"/>
    <property type="match status" value="3"/>
</dbReference>
<dbReference type="SMART" id="SM00282">
    <property type="entry name" value="LamG"/>
    <property type="match status" value="3"/>
</dbReference>
<dbReference type="PROSITE" id="PS00022">
    <property type="entry name" value="EGF_1"/>
    <property type="match status" value="5"/>
</dbReference>
<feature type="disulfide bond" evidence="10">
    <location>
        <begin position="727"/>
        <end position="736"/>
    </location>
</feature>
<feature type="region of interest" description="Disordered" evidence="13">
    <location>
        <begin position="125"/>
        <end position="159"/>
    </location>
</feature>
<sequence length="930" mass="102632">MYLTLERDQCQCSPIGSLAATCHPTTKQCSCRPGVGGTRCDRCLPGYWGLQLIHENNNAGCMPCDCNHIGASRDDCNQNTGRCECRDKYDGHKCGRCRDSGQLVGDLGCNGDAFTRYTDAPYTTLSRKTPRDVAPSQQKPSMTPRRPSPTTRPILPNFPKGEGRIADRCLEDSSCYIAHSHCHLDLCRCDEGFIPTYENTVCSRVKQHDAVIPEEMDTCSLNPCRHGGICRPDTELGYRCLCALGRTGVICRERASFTVPSFSGSAYLSLDVLGVISGNIFLNITFRSFNSDGMLLFASQNKDGTGQFISIAMSDGLVEFRYDTGTGPRQLQHPYPVSTDTMHQVIVKKMGQSVILIVDNKEPLVQAAIGKDSNLDLSGTLFLGFLPHNMSFIQEKIGVNLGFVGCVQSLTAGQVDKARIYNLQFPSNFTNILDGLDVDACDNNPCQALPCANGGSCIMASSEIHMCLCPKGFTGDNCKASLTACLNSQCHPNSTCSVSNKGEVICHCPPTREGQFCEYEKVPDMEVPEFHGDSFLELAITDNLSEKTNIELWILTRDPNGLLLYSSQYFGGGGDTISINIFNTTVELRLYLGDNPLIIRSRDELHLNEWHRVIVRRQGKRAELIIDDGAPAVGESTGTLTELQLSGNMLIGGYKDKYDINAASGVTSRFKGVIQRIYINGRLVSNPISSAHDEYHVTLYTGPPCNLNPCMNGGVCIPKLDLAECKCPTRYIGQLCEKVAENLEANMPVRFNGNTHLQYLNEISKEQEAQRDNKFKFRFRTDETSGLLLFQGGRGPTVQNDYVAMAIRGGYLELSYNLGRQYEENLLLAKSTVYVSDGNWHTAFVRRSQREGELQVDKESIITMMSDAGATQMDTDGILWLGGKEDMPSGLPSDYYRGFRGCIGDVYIKDKELHLLKHRTGVGSVVEFCH</sequence>
<dbReference type="SMART" id="SM00179">
    <property type="entry name" value="EGF_CA"/>
    <property type="match status" value="3"/>
</dbReference>
<dbReference type="GO" id="GO:0005576">
    <property type="term" value="C:extracellular region"/>
    <property type="evidence" value="ECO:0007669"/>
    <property type="project" value="UniProtKB-ARBA"/>
</dbReference>
<reference evidence="17" key="2">
    <citation type="submission" date="2020-11" db="EMBL/GenBank/DDBJ databases">
        <authorList>
            <person name="McCartney M.A."/>
            <person name="Auch B."/>
            <person name="Kono T."/>
            <person name="Mallez S."/>
            <person name="Becker A."/>
            <person name="Gohl D.M."/>
            <person name="Silverstein K.A.T."/>
            <person name="Koren S."/>
            <person name="Bechman K.B."/>
            <person name="Herman A."/>
            <person name="Abrahante J.E."/>
            <person name="Garbe J."/>
        </authorList>
    </citation>
    <scope>NUCLEOTIDE SEQUENCE</scope>
    <source>
        <strain evidence="17">Duluth1</strain>
        <tissue evidence="17">Whole animal</tissue>
    </source>
</reference>
<evidence type="ECO:0000259" key="15">
    <source>
        <dbReference type="PROSITE" id="PS50026"/>
    </source>
</evidence>
<comment type="caution">
    <text evidence="17">The sequence shown here is derived from an EMBL/GenBank/DDBJ whole genome shotgun (WGS) entry which is preliminary data.</text>
</comment>
<dbReference type="FunFam" id="2.10.25.10:FF:000209">
    <property type="entry name" value="Laminin subunit alpha 5"/>
    <property type="match status" value="1"/>
</dbReference>
<evidence type="ECO:0000256" key="4">
    <source>
        <dbReference type="ARBA" id="ARBA00022729"/>
    </source>
</evidence>
<evidence type="ECO:0000256" key="6">
    <source>
        <dbReference type="ARBA" id="ARBA00022869"/>
    </source>
</evidence>
<feature type="disulfide bond" evidence="10">
    <location>
        <begin position="242"/>
        <end position="251"/>
    </location>
</feature>
<feature type="compositionally biased region" description="Low complexity" evidence="13">
    <location>
        <begin position="140"/>
        <end position="153"/>
    </location>
</feature>
<evidence type="ECO:0000259" key="14">
    <source>
        <dbReference type="PROSITE" id="PS50025"/>
    </source>
</evidence>
<name>A0A9D4DKF4_DREPO</name>
<dbReference type="Pfam" id="PF02210">
    <property type="entry name" value="Laminin_G_2"/>
    <property type="match status" value="1"/>
</dbReference>
<dbReference type="InterPro" id="IPR001791">
    <property type="entry name" value="Laminin_G"/>
</dbReference>
<dbReference type="InterPro" id="IPR050372">
    <property type="entry name" value="Neurexin-related_CASP"/>
</dbReference>
<dbReference type="EMBL" id="JAIWYP010000010">
    <property type="protein sequence ID" value="KAH3750391.1"/>
    <property type="molecule type" value="Genomic_DNA"/>
</dbReference>
<feature type="domain" description="Laminin G" evidence="14">
    <location>
        <begin position="257"/>
        <end position="441"/>
    </location>
</feature>
<dbReference type="AlphaFoldDB" id="A0A9D4DKF4"/>
<organism evidence="17 18">
    <name type="scientific">Dreissena polymorpha</name>
    <name type="common">Zebra mussel</name>
    <name type="synonym">Mytilus polymorpha</name>
    <dbReference type="NCBI Taxonomy" id="45954"/>
    <lineage>
        <taxon>Eukaryota</taxon>
        <taxon>Metazoa</taxon>
        <taxon>Spiralia</taxon>
        <taxon>Lophotrochozoa</taxon>
        <taxon>Mollusca</taxon>
        <taxon>Bivalvia</taxon>
        <taxon>Autobranchia</taxon>
        <taxon>Heteroconchia</taxon>
        <taxon>Euheterodonta</taxon>
        <taxon>Imparidentia</taxon>
        <taxon>Neoheterodontei</taxon>
        <taxon>Myida</taxon>
        <taxon>Dreissenoidea</taxon>
        <taxon>Dreissenidae</taxon>
        <taxon>Dreissena</taxon>
    </lineage>
</organism>
<dbReference type="Pfam" id="PF00053">
    <property type="entry name" value="EGF_laminin"/>
    <property type="match status" value="2"/>
</dbReference>
<evidence type="ECO:0000256" key="5">
    <source>
        <dbReference type="ARBA" id="ARBA00022737"/>
    </source>
</evidence>
<keyword evidence="8" id="KW-0325">Glycoprotein</keyword>
<feature type="domain" description="Laminin G" evidence="14">
    <location>
        <begin position="746"/>
        <end position="929"/>
    </location>
</feature>
<dbReference type="InterPro" id="IPR002049">
    <property type="entry name" value="LE_dom"/>
</dbReference>
<feature type="domain" description="Laminin G" evidence="14">
    <location>
        <begin position="525"/>
        <end position="705"/>
    </location>
</feature>
<dbReference type="Proteomes" id="UP000828390">
    <property type="component" value="Unassembled WGS sequence"/>
</dbReference>
<keyword evidence="3" id="KW-0272">Extracellular matrix</keyword>
<evidence type="ECO:0000256" key="3">
    <source>
        <dbReference type="ARBA" id="ARBA00022530"/>
    </source>
</evidence>
<evidence type="ECO:0000256" key="10">
    <source>
        <dbReference type="PROSITE-ProRule" id="PRU00076"/>
    </source>
</evidence>
<accession>A0A9D4DKF4</accession>
<dbReference type="SUPFAM" id="SSF57196">
    <property type="entry name" value="EGF/Laminin"/>
    <property type="match status" value="2"/>
</dbReference>
<feature type="disulfide bond" evidence="11">
    <location>
        <begin position="902"/>
        <end position="929"/>
    </location>
</feature>
<dbReference type="Gene3D" id="2.170.300.10">
    <property type="entry name" value="Tie2 ligand-binding domain superfamily"/>
    <property type="match status" value="1"/>
</dbReference>
<evidence type="ECO:0000256" key="7">
    <source>
        <dbReference type="ARBA" id="ARBA00023157"/>
    </source>
</evidence>
<dbReference type="PROSITE" id="PS50026">
    <property type="entry name" value="EGF_3"/>
    <property type="match status" value="4"/>
</dbReference>
<keyword evidence="2" id="KW-0964">Secreted</keyword>
<evidence type="ECO:0000256" key="13">
    <source>
        <dbReference type="SAM" id="MobiDB-lite"/>
    </source>
</evidence>
<gene>
    <name evidence="17" type="ORF">DPMN_184913</name>
</gene>
<dbReference type="CDD" id="cd00054">
    <property type="entry name" value="EGF_CA"/>
    <property type="match status" value="3"/>
</dbReference>
<feature type="domain" description="EGF-like" evidence="15">
    <location>
        <begin position="215"/>
        <end position="252"/>
    </location>
</feature>
<feature type="disulfide bond" evidence="12">
    <location>
        <begin position="12"/>
        <end position="29"/>
    </location>
</feature>
<evidence type="ECO:0000256" key="12">
    <source>
        <dbReference type="PROSITE-ProRule" id="PRU00460"/>
    </source>
</evidence>
<dbReference type="SUPFAM" id="SSF49899">
    <property type="entry name" value="Concanavalin A-like lectins/glucanases"/>
    <property type="match status" value="3"/>
</dbReference>
<dbReference type="GO" id="GO:0005604">
    <property type="term" value="C:basement membrane"/>
    <property type="evidence" value="ECO:0007669"/>
    <property type="project" value="UniProtKB-SubCell"/>
</dbReference>
<dbReference type="Gene3D" id="2.60.120.200">
    <property type="match status" value="3"/>
</dbReference>
<dbReference type="PANTHER" id="PTHR15036:SF83">
    <property type="entry name" value="AGRIN"/>
    <property type="match status" value="1"/>
</dbReference>
<dbReference type="SMART" id="SM00181">
    <property type="entry name" value="EGF"/>
    <property type="match status" value="5"/>
</dbReference>
<dbReference type="InterPro" id="IPR001881">
    <property type="entry name" value="EGF-like_Ca-bd_dom"/>
</dbReference>
<dbReference type="Pfam" id="PF00008">
    <property type="entry name" value="EGF"/>
    <property type="match status" value="3"/>
</dbReference>
<keyword evidence="6" id="KW-0084">Basement membrane</keyword>
<evidence type="ECO:0000259" key="16">
    <source>
        <dbReference type="PROSITE" id="PS50027"/>
    </source>
</evidence>
<evidence type="ECO:0000256" key="11">
    <source>
        <dbReference type="PROSITE-ProRule" id="PRU00122"/>
    </source>
</evidence>
<feature type="disulfide bond" evidence="10">
    <location>
        <begin position="508"/>
        <end position="517"/>
    </location>
</feature>
<feature type="disulfide bond" evidence="12">
    <location>
        <begin position="31"/>
        <end position="40"/>
    </location>
</feature>
<keyword evidence="10" id="KW-0245">EGF-like domain</keyword>
<dbReference type="PANTHER" id="PTHR15036">
    <property type="entry name" value="PIKACHURIN-LIKE PROTEIN"/>
    <property type="match status" value="1"/>
</dbReference>
<dbReference type="GO" id="GO:0005509">
    <property type="term" value="F:calcium ion binding"/>
    <property type="evidence" value="ECO:0007669"/>
    <property type="project" value="InterPro"/>
</dbReference>
<keyword evidence="18" id="KW-1185">Reference proteome</keyword>
<evidence type="ECO:0000256" key="2">
    <source>
        <dbReference type="ARBA" id="ARBA00022525"/>
    </source>
</evidence>
<dbReference type="PROSITE" id="PS01248">
    <property type="entry name" value="EGF_LAM_1"/>
    <property type="match status" value="1"/>
</dbReference>
<dbReference type="PRINTS" id="PR00011">
    <property type="entry name" value="EGFLAMININ"/>
</dbReference>
<feature type="domain" description="Laminin EGF-like" evidence="16">
    <location>
        <begin position="10"/>
        <end position="63"/>
    </location>
</feature>
<dbReference type="InterPro" id="IPR000742">
    <property type="entry name" value="EGF"/>
</dbReference>
<comment type="subcellular location">
    <subcellularLocation>
        <location evidence="1">Secreted</location>
        <location evidence="1">Extracellular space</location>
        <location evidence="1">Extracellular matrix</location>
        <location evidence="1">Basement membrane</location>
    </subcellularLocation>
</comment>
<dbReference type="SMART" id="SM00180">
    <property type="entry name" value="EGF_Lam"/>
    <property type="match status" value="2"/>
</dbReference>
<keyword evidence="4" id="KW-0732">Signal</keyword>
<protein>
    <recommendedName>
        <fullName evidence="19">Agrin</fullName>
    </recommendedName>
</protein>
<feature type="domain" description="EGF-like" evidence="15">
    <location>
        <begin position="481"/>
        <end position="518"/>
    </location>
</feature>
<proteinExistence type="predicted"/>
<keyword evidence="9 12" id="KW-0424">Laminin EGF-like domain</keyword>
<evidence type="ECO:0000313" key="17">
    <source>
        <dbReference type="EMBL" id="KAH3750391.1"/>
    </source>
</evidence>
<feature type="domain" description="EGF-like" evidence="15">
    <location>
        <begin position="701"/>
        <end position="737"/>
    </location>
</feature>
<dbReference type="PROSITE" id="PS01186">
    <property type="entry name" value="EGF_2"/>
    <property type="match status" value="1"/>
</dbReference>
<dbReference type="Pfam" id="PF00054">
    <property type="entry name" value="Laminin_G_1"/>
    <property type="match status" value="2"/>
</dbReference>
<comment type="caution">
    <text evidence="10">Lacks conserved residue(s) required for the propagation of feature annotation.</text>
</comment>
<keyword evidence="5" id="KW-0677">Repeat</keyword>
<dbReference type="Gene3D" id="2.10.25.10">
    <property type="entry name" value="Laminin"/>
    <property type="match status" value="3"/>
</dbReference>
<dbReference type="PROSITE" id="PS50027">
    <property type="entry name" value="EGF_LAM_2"/>
    <property type="match status" value="1"/>
</dbReference>
<feature type="domain" description="EGF-like" evidence="15">
    <location>
        <begin position="442"/>
        <end position="479"/>
    </location>
</feature>
<dbReference type="GO" id="GO:0016020">
    <property type="term" value="C:membrane"/>
    <property type="evidence" value="ECO:0007669"/>
    <property type="project" value="UniProtKB-SubCell"/>
</dbReference>
<evidence type="ECO:0000256" key="9">
    <source>
        <dbReference type="ARBA" id="ARBA00023292"/>
    </source>
</evidence>